<evidence type="ECO:0000313" key="3">
    <source>
        <dbReference type="Proteomes" id="UP000515663"/>
    </source>
</evidence>
<protein>
    <submittedName>
        <fullName evidence="2">Uncharacterized protein</fullName>
    </submittedName>
</protein>
<dbReference type="RefSeq" id="WP_219850282.1">
    <property type="nucleotide sequence ID" value="NZ_CP059491.1"/>
</dbReference>
<reference evidence="3" key="1">
    <citation type="submission" date="2020-07" db="EMBL/GenBank/DDBJ databases">
        <title>novel species isolated from the respiratory tract of Marmot.</title>
        <authorList>
            <person name="Zhang G."/>
        </authorList>
    </citation>
    <scope>NUCLEOTIDE SEQUENCE [LARGE SCALE GENOMIC DNA]</scope>
    <source>
        <strain evidence="3">686</strain>
    </source>
</reference>
<dbReference type="AlphaFoldDB" id="A0A7D7RQE9"/>
<proteinExistence type="predicted"/>
<evidence type="ECO:0000313" key="2">
    <source>
        <dbReference type="EMBL" id="QMT01673.1"/>
    </source>
</evidence>
<keyword evidence="3" id="KW-1185">Reference proteome</keyword>
<name>A0A7D7RQE9_9ACTN</name>
<gene>
    <name evidence="2" type="ORF">H1R19_00145</name>
</gene>
<feature type="compositionally biased region" description="Basic and acidic residues" evidence="1">
    <location>
        <begin position="43"/>
        <end position="53"/>
    </location>
</feature>
<sequence>MPDNDDPTWTSTDAALEEDPDMPADQHKPRTIFPGEDDTPIGETERIAEEKGAYDAAPAADHSDQGHALGGSEGTAEGQ</sequence>
<organism evidence="2 3">
    <name type="scientific">Gordonia jinghuaiqii</name>
    <dbReference type="NCBI Taxonomy" id="2758710"/>
    <lineage>
        <taxon>Bacteria</taxon>
        <taxon>Bacillati</taxon>
        <taxon>Actinomycetota</taxon>
        <taxon>Actinomycetes</taxon>
        <taxon>Mycobacteriales</taxon>
        <taxon>Gordoniaceae</taxon>
        <taxon>Gordonia</taxon>
    </lineage>
</organism>
<dbReference type="KEGG" id="gji:H1R19_00145"/>
<dbReference type="EMBL" id="CP059491">
    <property type="protein sequence ID" value="QMT01673.1"/>
    <property type="molecule type" value="Genomic_DNA"/>
</dbReference>
<dbReference type="Proteomes" id="UP000515663">
    <property type="component" value="Chromosome"/>
</dbReference>
<accession>A0A7D7RQE9</accession>
<evidence type="ECO:0000256" key="1">
    <source>
        <dbReference type="SAM" id="MobiDB-lite"/>
    </source>
</evidence>
<feature type="region of interest" description="Disordered" evidence="1">
    <location>
        <begin position="1"/>
        <end position="79"/>
    </location>
</feature>